<dbReference type="AlphaFoldDB" id="A0A1I0CS21"/>
<reference evidence="1 2" key="1">
    <citation type="submission" date="2016-10" db="EMBL/GenBank/DDBJ databases">
        <authorList>
            <person name="de Groot N.N."/>
        </authorList>
    </citation>
    <scope>NUCLEOTIDE SEQUENCE [LARGE SCALE GENOMIC DNA]</scope>
    <source>
        <strain evidence="1 2">DSM 19706</strain>
    </source>
</reference>
<name>A0A1I0CS21_THASX</name>
<organism evidence="1 2">
    <name type="scientific">Thalassotalea agarivorans</name>
    <name type="common">Thalassomonas agarivorans</name>
    <dbReference type="NCBI Taxonomy" id="349064"/>
    <lineage>
        <taxon>Bacteria</taxon>
        <taxon>Pseudomonadati</taxon>
        <taxon>Pseudomonadota</taxon>
        <taxon>Gammaproteobacteria</taxon>
        <taxon>Alteromonadales</taxon>
        <taxon>Colwelliaceae</taxon>
        <taxon>Thalassotalea</taxon>
    </lineage>
</organism>
<evidence type="ECO:0000313" key="2">
    <source>
        <dbReference type="Proteomes" id="UP000199308"/>
    </source>
</evidence>
<dbReference type="EMBL" id="FOHK01000005">
    <property type="protein sequence ID" value="SET22369.1"/>
    <property type="molecule type" value="Genomic_DNA"/>
</dbReference>
<proteinExistence type="predicted"/>
<protein>
    <submittedName>
        <fullName evidence="1">Uncharacterized protein</fullName>
    </submittedName>
</protein>
<accession>A0A1I0CS21</accession>
<evidence type="ECO:0000313" key="1">
    <source>
        <dbReference type="EMBL" id="SET22369.1"/>
    </source>
</evidence>
<sequence length="65" mass="6914">MEDQALIEQAIDKAFEAQVKGIYQALSQNIVIAAGDEAKLADAKEKFTLAIAHAKQVKAAAQSSL</sequence>
<gene>
    <name evidence="1" type="ORF">SAMN05660429_01305</name>
</gene>
<dbReference type="STRING" id="349064.SAMN05660429_01305"/>
<dbReference type="RefSeq" id="WP_093328631.1">
    <property type="nucleotide sequence ID" value="NZ_AP027363.1"/>
</dbReference>
<dbReference type="Proteomes" id="UP000199308">
    <property type="component" value="Unassembled WGS sequence"/>
</dbReference>
<keyword evidence="2" id="KW-1185">Reference proteome</keyword>